<keyword evidence="6" id="KW-0687">Ribonucleoprotein</keyword>
<dbReference type="InterPro" id="IPR037214">
    <property type="entry name" value="TROVE_dom_sf"/>
</dbReference>
<comment type="caution">
    <text evidence="8">The sequence shown here is derived from an EMBL/GenBank/DDBJ whole genome shotgun (WGS) entry which is preliminary data.</text>
</comment>
<reference evidence="8 9" key="1">
    <citation type="submission" date="2020-05" db="EMBL/GenBank/DDBJ databases">
        <title>Genomic Encyclopedia of Type Strains, Phase IV (KMG-V): Genome sequencing to study the core and pangenomes of soil and plant-associated prokaryotes.</title>
        <authorList>
            <person name="Whitman W."/>
        </authorList>
    </citation>
    <scope>NUCLEOTIDE SEQUENCE [LARGE SCALE GENOMIC DNA]</scope>
    <source>
        <strain evidence="8 9">9A</strain>
    </source>
</reference>
<keyword evidence="5" id="KW-0694">RNA-binding</keyword>
<dbReference type="Proteomes" id="UP000779507">
    <property type="component" value="Unassembled WGS sequence"/>
</dbReference>
<evidence type="ECO:0000313" key="9">
    <source>
        <dbReference type="Proteomes" id="UP000779507"/>
    </source>
</evidence>
<gene>
    <name evidence="8" type="ORF">HNP98_002299</name>
</gene>
<dbReference type="RefSeq" id="WP_173810191.1">
    <property type="nucleotide sequence ID" value="NZ_JABSNP010000009.1"/>
</dbReference>
<organism evidence="8 9">
    <name type="scientific">Hymenobacter caeli</name>
    <dbReference type="NCBI Taxonomy" id="2735894"/>
    <lineage>
        <taxon>Bacteria</taxon>
        <taxon>Pseudomonadati</taxon>
        <taxon>Bacteroidota</taxon>
        <taxon>Cytophagia</taxon>
        <taxon>Cytophagales</taxon>
        <taxon>Hymenobacteraceae</taxon>
        <taxon>Hymenobacter</taxon>
    </lineage>
</organism>
<proteinExistence type="inferred from homology"/>
<dbReference type="Pfam" id="PF25045">
    <property type="entry name" value="vWA_Ro60"/>
    <property type="match status" value="1"/>
</dbReference>
<comment type="subcellular location">
    <subcellularLocation>
        <location evidence="1">Cytoplasm</location>
    </subcellularLocation>
</comment>
<dbReference type="Gene3D" id="3.40.50.410">
    <property type="entry name" value="von Willebrand factor, type A domain"/>
    <property type="match status" value="1"/>
</dbReference>
<dbReference type="Pfam" id="PF05731">
    <property type="entry name" value="TROVE"/>
    <property type="match status" value="2"/>
</dbReference>
<dbReference type="PANTHER" id="PTHR14202">
    <property type="entry name" value="60 KDA RIBONUCLEOPROTEIN SSA/RO"/>
    <property type="match status" value="1"/>
</dbReference>
<evidence type="ECO:0000256" key="2">
    <source>
        <dbReference type="ARBA" id="ARBA00007814"/>
    </source>
</evidence>
<dbReference type="SUPFAM" id="SSF53300">
    <property type="entry name" value="vWA-like"/>
    <property type="match status" value="1"/>
</dbReference>
<dbReference type="PANTHER" id="PTHR14202:SF0">
    <property type="entry name" value="RNA-BINDING PROTEIN RO60"/>
    <property type="match status" value="1"/>
</dbReference>
<dbReference type="InterPro" id="IPR056800">
    <property type="entry name" value="vWA_Ro60"/>
</dbReference>
<dbReference type="PROSITE" id="PS50988">
    <property type="entry name" value="TROVE"/>
    <property type="match status" value="1"/>
</dbReference>
<dbReference type="InterPro" id="IPR036465">
    <property type="entry name" value="vWFA_dom_sf"/>
</dbReference>
<protein>
    <recommendedName>
        <fullName evidence="7">TROVE domain-containing protein</fullName>
    </recommendedName>
</protein>
<name>A0ABX2FQL4_9BACT</name>
<sequence>MRFNFFSRAAAPVVNHEGAPAFALTPQMELYAAVATAALSDQFYEKADVRLLRLRALVAANEPLFVARLAVYAREHLHLRSVPLVLCVELARHHRGDGLVSRLVARVVQRPDEITELLACYAQANGRSGPKTLHRLSKQLQKGLALSFNRFDGYQLAKYDREGAVRLRDALFLVHPPAKDAAQQALFDQLVRGELPTPYTWETELSAAGQRAYATEADRHAAIRTTWEALITSGKLGYMALLRNLRNILAADVSAVALAQVEATLADAQAVARSKQLPFRFLAAYREVKALPGGRVAGVLTALETALAHSAANLPGFGPATRVVVACDVSGSMQQPISARSKVLLYDVGLVLGMLLHSRCQHVVAGMFGNTWKRVALPRGPVLRNVEEFYRREGEVGYATNGYLVVQDLRQRREAVDKVMIFTDCQLWNSQWDSSNSLAREWAEYRRTVAPHARLYLFDLAGHGTAPLEVRPEHGVALVAGWSDKVFDVLVALDNGGSALTEIEKIEL</sequence>
<evidence type="ECO:0000256" key="6">
    <source>
        <dbReference type="ARBA" id="ARBA00023274"/>
    </source>
</evidence>
<feature type="domain" description="TROVE" evidence="7">
    <location>
        <begin position="13"/>
        <end position="319"/>
    </location>
</feature>
<dbReference type="InterPro" id="IPR040322">
    <property type="entry name" value="TROVE2"/>
</dbReference>
<evidence type="ECO:0000259" key="7">
    <source>
        <dbReference type="PROSITE" id="PS50988"/>
    </source>
</evidence>
<dbReference type="SUPFAM" id="SSF140864">
    <property type="entry name" value="TROVE domain-like"/>
    <property type="match status" value="1"/>
</dbReference>
<evidence type="ECO:0000256" key="4">
    <source>
        <dbReference type="ARBA" id="ARBA00022723"/>
    </source>
</evidence>
<comment type="similarity">
    <text evidence="2">Belongs to the Ro 60 kDa family.</text>
</comment>
<accession>A0ABX2FQL4</accession>
<dbReference type="EMBL" id="JABSNP010000009">
    <property type="protein sequence ID" value="NRT19470.1"/>
    <property type="molecule type" value="Genomic_DNA"/>
</dbReference>
<dbReference type="InterPro" id="IPR008858">
    <property type="entry name" value="TROVE_dom"/>
</dbReference>
<keyword evidence="3" id="KW-0963">Cytoplasm</keyword>
<keyword evidence="9" id="KW-1185">Reference proteome</keyword>
<evidence type="ECO:0000256" key="3">
    <source>
        <dbReference type="ARBA" id="ARBA00022490"/>
    </source>
</evidence>
<evidence type="ECO:0000256" key="1">
    <source>
        <dbReference type="ARBA" id="ARBA00004496"/>
    </source>
</evidence>
<keyword evidence="4" id="KW-0479">Metal-binding</keyword>
<evidence type="ECO:0000313" key="8">
    <source>
        <dbReference type="EMBL" id="NRT19470.1"/>
    </source>
</evidence>
<evidence type="ECO:0000256" key="5">
    <source>
        <dbReference type="ARBA" id="ARBA00022884"/>
    </source>
</evidence>